<dbReference type="AlphaFoldDB" id="A0A220VHP7"/>
<dbReference type="CDD" id="cd07185">
    <property type="entry name" value="OmpA_C-like"/>
    <property type="match status" value="1"/>
</dbReference>
<dbReference type="OrthoDB" id="9792521at2"/>
<evidence type="ECO:0000256" key="3">
    <source>
        <dbReference type="ARBA" id="ARBA00023237"/>
    </source>
</evidence>
<dbReference type="EMBL" id="CP022356">
    <property type="protein sequence ID" value="ASK79483.1"/>
    <property type="molecule type" value="Genomic_DNA"/>
</dbReference>
<organism evidence="7 8">
    <name type="scientific">Paraphotobacterium marinum</name>
    <dbReference type="NCBI Taxonomy" id="1755811"/>
    <lineage>
        <taxon>Bacteria</taxon>
        <taxon>Pseudomonadati</taxon>
        <taxon>Pseudomonadota</taxon>
        <taxon>Gammaproteobacteria</taxon>
        <taxon>Vibrionales</taxon>
        <taxon>Vibrionaceae</taxon>
        <taxon>Paraphotobacterium</taxon>
    </lineage>
</organism>
<dbReference type="KEGG" id="pmai:CF386_10510"/>
<dbReference type="InterPro" id="IPR006665">
    <property type="entry name" value="OmpA-like"/>
</dbReference>
<evidence type="ECO:0000256" key="4">
    <source>
        <dbReference type="PROSITE-ProRule" id="PRU00473"/>
    </source>
</evidence>
<feature type="signal peptide" evidence="5">
    <location>
        <begin position="1"/>
        <end position="20"/>
    </location>
</feature>
<dbReference type="InterPro" id="IPR006664">
    <property type="entry name" value="OMP_bac"/>
</dbReference>
<dbReference type="InterPro" id="IPR036737">
    <property type="entry name" value="OmpA-like_sf"/>
</dbReference>
<dbReference type="Pfam" id="PF00691">
    <property type="entry name" value="OmpA"/>
    <property type="match status" value="1"/>
</dbReference>
<protein>
    <recommendedName>
        <fullName evidence="6">OmpA-like domain-containing protein</fullName>
    </recommendedName>
</protein>
<evidence type="ECO:0000313" key="7">
    <source>
        <dbReference type="EMBL" id="ASK79483.1"/>
    </source>
</evidence>
<keyword evidence="3" id="KW-0998">Cell outer membrane</keyword>
<dbReference type="PROSITE" id="PS51123">
    <property type="entry name" value="OMPA_2"/>
    <property type="match status" value="1"/>
</dbReference>
<evidence type="ECO:0000256" key="5">
    <source>
        <dbReference type="SAM" id="SignalP"/>
    </source>
</evidence>
<evidence type="ECO:0000259" key="6">
    <source>
        <dbReference type="PROSITE" id="PS51123"/>
    </source>
</evidence>
<proteinExistence type="predicted"/>
<comment type="subcellular location">
    <subcellularLocation>
        <location evidence="1">Cell outer membrane</location>
    </subcellularLocation>
</comment>
<sequence>MKTKIAIIATAIAFAGFASAANFNYDINSHVKTHINFPKLKQQKTEVVTTSVDQAIIEFDINFANNSATLTKQDKKMLDALGSQLQSNQNINVKLTGYASKTGSADYNQKLSMKRAEAVSNYLQTEYKVNSNRLAISADGYNKPIATNKTMEGQSLNRRVDVMAGETVAVTEVSQVNG</sequence>
<keyword evidence="5" id="KW-0732">Signal</keyword>
<gene>
    <name evidence="7" type="ORF">CF386_10510</name>
</gene>
<dbReference type="SUPFAM" id="SSF103088">
    <property type="entry name" value="OmpA-like"/>
    <property type="match status" value="1"/>
</dbReference>
<feature type="domain" description="OmpA-like" evidence="6">
    <location>
        <begin position="50"/>
        <end position="168"/>
    </location>
</feature>
<dbReference type="PANTHER" id="PTHR30329">
    <property type="entry name" value="STATOR ELEMENT OF FLAGELLAR MOTOR COMPLEX"/>
    <property type="match status" value="1"/>
</dbReference>
<reference evidence="7 8" key="1">
    <citation type="journal article" date="2016" name="Int. J. Syst. Evol. Microbiol.">
        <title>Paraphotobacterium marinum gen. nov., sp. nov., a member of the family Vibrionaceae, isolated from surface seawater.</title>
        <authorList>
            <person name="Huang Z."/>
            <person name="Dong C."/>
            <person name="Shao Z."/>
        </authorList>
    </citation>
    <scope>NUCLEOTIDE SEQUENCE [LARGE SCALE GENOMIC DNA]</scope>
    <source>
        <strain evidence="7 8">NSCS20N07D</strain>
    </source>
</reference>
<dbReference type="Gene3D" id="3.30.1330.60">
    <property type="entry name" value="OmpA-like domain"/>
    <property type="match status" value="1"/>
</dbReference>
<dbReference type="PANTHER" id="PTHR30329:SF21">
    <property type="entry name" value="LIPOPROTEIN YIAD-RELATED"/>
    <property type="match status" value="1"/>
</dbReference>
<evidence type="ECO:0000256" key="1">
    <source>
        <dbReference type="ARBA" id="ARBA00004442"/>
    </source>
</evidence>
<keyword evidence="8" id="KW-1185">Reference proteome</keyword>
<dbReference type="PRINTS" id="PR01021">
    <property type="entry name" value="OMPADOMAIN"/>
</dbReference>
<feature type="chain" id="PRO_5013211127" description="OmpA-like domain-containing protein" evidence="5">
    <location>
        <begin position="21"/>
        <end position="178"/>
    </location>
</feature>
<evidence type="ECO:0000313" key="8">
    <source>
        <dbReference type="Proteomes" id="UP000242175"/>
    </source>
</evidence>
<dbReference type="RefSeq" id="WP_089074391.1">
    <property type="nucleotide sequence ID" value="NZ_CBCSAM010000004.1"/>
</dbReference>
<dbReference type="Proteomes" id="UP000242175">
    <property type="component" value="Chromosome small"/>
</dbReference>
<keyword evidence="2 4" id="KW-0472">Membrane</keyword>
<accession>A0A220VHP7</accession>
<dbReference type="InterPro" id="IPR050330">
    <property type="entry name" value="Bact_OuterMem_StrucFunc"/>
</dbReference>
<evidence type="ECO:0000256" key="2">
    <source>
        <dbReference type="ARBA" id="ARBA00023136"/>
    </source>
</evidence>
<name>A0A220VHP7_9GAMM</name>
<dbReference type="GO" id="GO:0009279">
    <property type="term" value="C:cell outer membrane"/>
    <property type="evidence" value="ECO:0007669"/>
    <property type="project" value="UniProtKB-SubCell"/>
</dbReference>